<feature type="domain" description="YCII-related" evidence="2">
    <location>
        <begin position="1"/>
        <end position="111"/>
    </location>
</feature>
<gene>
    <name evidence="3" type="ordered locus">SGR_620</name>
</gene>
<reference evidence="4" key="1">
    <citation type="journal article" date="2008" name="J. Bacteriol.">
        <title>Genome sequence of the streptomycin-producing microorganism Streptomyces griseus IFO 13350.</title>
        <authorList>
            <person name="Ohnishi Y."/>
            <person name="Ishikawa J."/>
            <person name="Hara H."/>
            <person name="Suzuki H."/>
            <person name="Ikenoya M."/>
            <person name="Ikeda H."/>
            <person name="Yamashita A."/>
            <person name="Hattori M."/>
            <person name="Horinouchi S."/>
        </authorList>
    </citation>
    <scope>NUCLEOTIDE SEQUENCE [LARGE SCALE GENOMIC DNA]</scope>
    <source>
        <strain evidence="4">JCM 4626 / NBRC 13350</strain>
    </source>
</reference>
<sequence>MKYMLLIYSNPAVWEALSDEERAALGPEHAALIEELVESGEWVGGSVLAAPSQSRTVRVRDGAALTTDGPFAEVKEHMAGYDIVDCVSVERALEIAARIPDARLSGVEVRPLG</sequence>
<dbReference type="PATRIC" id="fig|455632.4.peg.605"/>
<evidence type="ECO:0000259" key="2">
    <source>
        <dbReference type="Pfam" id="PF03795"/>
    </source>
</evidence>
<dbReference type="InterPro" id="IPR011008">
    <property type="entry name" value="Dimeric_a/b-barrel"/>
</dbReference>
<dbReference type="eggNOG" id="COG3795">
    <property type="taxonomic scope" value="Bacteria"/>
</dbReference>
<protein>
    <recommendedName>
        <fullName evidence="2">YCII-related domain-containing protein</fullName>
    </recommendedName>
</protein>
<proteinExistence type="inferred from homology"/>
<dbReference type="EMBL" id="AP009493">
    <property type="protein sequence ID" value="BAG17449.1"/>
    <property type="molecule type" value="Genomic_DNA"/>
</dbReference>
<evidence type="ECO:0000256" key="1">
    <source>
        <dbReference type="ARBA" id="ARBA00007689"/>
    </source>
</evidence>
<dbReference type="KEGG" id="sgr:SGR_620"/>
<dbReference type="Pfam" id="PF03795">
    <property type="entry name" value="YCII"/>
    <property type="match status" value="1"/>
</dbReference>
<name>B1VRN1_STRGG</name>
<dbReference type="Gene3D" id="3.30.70.1060">
    <property type="entry name" value="Dimeric alpha+beta barrel"/>
    <property type="match status" value="1"/>
</dbReference>
<organism evidence="3 4">
    <name type="scientific">Streptomyces griseus subsp. griseus (strain JCM 4626 / CBS 651.72 / NBRC 13350 / KCC S-0626 / ISP 5235)</name>
    <dbReference type="NCBI Taxonomy" id="455632"/>
    <lineage>
        <taxon>Bacteria</taxon>
        <taxon>Bacillati</taxon>
        <taxon>Actinomycetota</taxon>
        <taxon>Actinomycetes</taxon>
        <taxon>Kitasatosporales</taxon>
        <taxon>Streptomycetaceae</taxon>
        <taxon>Streptomyces</taxon>
    </lineage>
</organism>
<dbReference type="PANTHER" id="PTHR35174:SF3">
    <property type="entry name" value="BLL7171 PROTEIN"/>
    <property type="match status" value="1"/>
</dbReference>
<dbReference type="SUPFAM" id="SSF54909">
    <property type="entry name" value="Dimeric alpha+beta barrel"/>
    <property type="match status" value="1"/>
</dbReference>
<dbReference type="RefSeq" id="WP_003964486.1">
    <property type="nucleotide sequence ID" value="NC_010572.1"/>
</dbReference>
<evidence type="ECO:0000313" key="4">
    <source>
        <dbReference type="Proteomes" id="UP000001685"/>
    </source>
</evidence>
<dbReference type="Proteomes" id="UP000001685">
    <property type="component" value="Chromosome"/>
</dbReference>
<comment type="similarity">
    <text evidence="1">Belongs to the YciI family.</text>
</comment>
<dbReference type="HOGENOM" id="CLU_130902_1_1_11"/>
<evidence type="ECO:0000313" key="3">
    <source>
        <dbReference type="EMBL" id="BAG17449.1"/>
    </source>
</evidence>
<dbReference type="AlphaFoldDB" id="B1VRN1"/>
<dbReference type="PANTHER" id="PTHR35174">
    <property type="entry name" value="BLL7171 PROTEIN-RELATED"/>
    <property type="match status" value="1"/>
</dbReference>
<dbReference type="InterPro" id="IPR005545">
    <property type="entry name" value="YCII"/>
</dbReference>
<accession>B1VRN1</accession>